<dbReference type="PROSITE" id="PS51982">
    <property type="entry name" value="CMP"/>
    <property type="match status" value="1"/>
</dbReference>
<dbReference type="InterPro" id="IPR038224">
    <property type="entry name" value="SATB_ULD_sf"/>
</dbReference>
<evidence type="ECO:0000313" key="9">
    <source>
        <dbReference type="WBParaSite" id="BTMF_0001250701-mRNA-1"/>
    </source>
</evidence>
<keyword evidence="8" id="KW-1185">Reference proteome</keyword>
<keyword evidence="4" id="KW-0371">Homeobox</keyword>
<keyword evidence="3" id="KW-0238">DNA-binding</keyword>
<protein>
    <submittedName>
        <fullName evidence="9">ULD domain-containing protein</fullName>
    </submittedName>
</protein>
<dbReference type="Gene3D" id="3.10.20.710">
    <property type="entry name" value="SATB, ubiquitin-like oligomerisation domain"/>
    <property type="match status" value="1"/>
</dbReference>
<evidence type="ECO:0000313" key="8">
    <source>
        <dbReference type="Proteomes" id="UP000280834"/>
    </source>
</evidence>
<evidence type="ECO:0000256" key="1">
    <source>
        <dbReference type="ARBA" id="ARBA00022737"/>
    </source>
</evidence>
<dbReference type="InterPro" id="IPR039673">
    <property type="entry name" value="SATB1/SATB2"/>
</dbReference>
<keyword evidence="2" id="KW-0832">Ubl conjugation</keyword>
<dbReference type="AlphaFoldDB" id="A0A0R3QXN5"/>
<dbReference type="PANTHER" id="PTHR15116:SF16">
    <property type="entry name" value="DEFECTIVE PROVENTRICULUS, ISOFORM A"/>
    <property type="match status" value="1"/>
</dbReference>
<reference evidence="7 8" key="2">
    <citation type="submission" date="2018-11" db="EMBL/GenBank/DDBJ databases">
        <authorList>
            <consortium name="Pathogen Informatics"/>
        </authorList>
    </citation>
    <scope>NUCLEOTIDE SEQUENCE [LARGE SCALE GENOMIC DNA]</scope>
</reference>
<evidence type="ECO:0000259" key="6">
    <source>
        <dbReference type="PROSITE" id="PS51982"/>
    </source>
</evidence>
<dbReference type="GO" id="GO:0005634">
    <property type="term" value="C:nucleus"/>
    <property type="evidence" value="ECO:0007669"/>
    <property type="project" value="UniProtKB-ARBA"/>
</dbReference>
<sequence length="95" mass="10850">MEEQKNRGRDTAAKYILVVKEALQCEREKIPSHIKTTNKDINIAGLVQVANWKALPFDQITDNLDDTVESLLKDISNHITLKILTKQFVIFILNS</sequence>
<keyword evidence="5" id="KW-0539">Nucleus</keyword>
<dbReference type="GO" id="GO:0000981">
    <property type="term" value="F:DNA-binding transcription factor activity, RNA polymerase II-specific"/>
    <property type="evidence" value="ECO:0007669"/>
    <property type="project" value="TreeGrafter"/>
</dbReference>
<dbReference type="Pfam" id="PF16534">
    <property type="entry name" value="ULD"/>
    <property type="match status" value="1"/>
</dbReference>
<dbReference type="STRING" id="42155.A0A0R3QXN5"/>
<evidence type="ECO:0000256" key="3">
    <source>
        <dbReference type="ARBA" id="ARBA00023125"/>
    </source>
</evidence>
<keyword evidence="1" id="KW-0677">Repeat</keyword>
<gene>
    <name evidence="7" type="ORF">BTMF_LOCUS10521</name>
</gene>
<evidence type="ECO:0000256" key="5">
    <source>
        <dbReference type="ARBA" id="ARBA00023242"/>
    </source>
</evidence>
<dbReference type="PANTHER" id="PTHR15116">
    <property type="entry name" value="DNA-BINDING PROTEIN SATB FAMILY MEMBER"/>
    <property type="match status" value="1"/>
</dbReference>
<dbReference type="GO" id="GO:0006338">
    <property type="term" value="P:chromatin remodeling"/>
    <property type="evidence" value="ECO:0007669"/>
    <property type="project" value="InterPro"/>
</dbReference>
<evidence type="ECO:0000313" key="7">
    <source>
        <dbReference type="EMBL" id="VDO35809.1"/>
    </source>
</evidence>
<dbReference type="Proteomes" id="UP000280834">
    <property type="component" value="Unassembled WGS sequence"/>
</dbReference>
<reference evidence="9" key="1">
    <citation type="submission" date="2017-02" db="UniProtKB">
        <authorList>
            <consortium name="WormBaseParasite"/>
        </authorList>
    </citation>
    <scope>IDENTIFICATION</scope>
</reference>
<proteinExistence type="predicted"/>
<name>A0A0R3QXN5_9BILA</name>
<accession>A0A0R3QXN5</accession>
<evidence type="ECO:0000256" key="2">
    <source>
        <dbReference type="ARBA" id="ARBA00022843"/>
    </source>
</evidence>
<dbReference type="InterPro" id="IPR032392">
    <property type="entry name" value="ULD"/>
</dbReference>
<feature type="domain" description="CMP" evidence="6">
    <location>
        <begin position="1"/>
        <end position="87"/>
    </location>
</feature>
<dbReference type="GO" id="GO:0000978">
    <property type="term" value="F:RNA polymerase II cis-regulatory region sequence-specific DNA binding"/>
    <property type="evidence" value="ECO:0007669"/>
    <property type="project" value="TreeGrafter"/>
</dbReference>
<dbReference type="WBParaSite" id="BTMF_0001250701-mRNA-1">
    <property type="protein sequence ID" value="BTMF_0001250701-mRNA-1"/>
    <property type="gene ID" value="BTMF_0001250701"/>
</dbReference>
<dbReference type="EMBL" id="UZAG01017646">
    <property type="protein sequence ID" value="VDO35809.1"/>
    <property type="molecule type" value="Genomic_DNA"/>
</dbReference>
<evidence type="ECO:0000256" key="4">
    <source>
        <dbReference type="ARBA" id="ARBA00023155"/>
    </source>
</evidence>
<organism evidence="9">
    <name type="scientific">Brugia timori</name>
    <dbReference type="NCBI Taxonomy" id="42155"/>
    <lineage>
        <taxon>Eukaryota</taxon>
        <taxon>Metazoa</taxon>
        <taxon>Ecdysozoa</taxon>
        <taxon>Nematoda</taxon>
        <taxon>Chromadorea</taxon>
        <taxon>Rhabditida</taxon>
        <taxon>Spirurina</taxon>
        <taxon>Spiruromorpha</taxon>
        <taxon>Filarioidea</taxon>
        <taxon>Onchocercidae</taxon>
        <taxon>Brugia</taxon>
    </lineage>
</organism>